<evidence type="ECO:0000259" key="5">
    <source>
        <dbReference type="Pfam" id="PF00278"/>
    </source>
</evidence>
<evidence type="ECO:0000256" key="2">
    <source>
        <dbReference type="ARBA" id="ARBA00008872"/>
    </source>
</evidence>
<accession>A0ABS6H4Q3</accession>
<dbReference type="EMBL" id="JAERQM010000001">
    <property type="protein sequence ID" value="MBU8542365.1"/>
    <property type="molecule type" value="Genomic_DNA"/>
</dbReference>
<keyword evidence="4" id="KW-0456">Lyase</keyword>
<keyword evidence="8" id="KW-1185">Reference proteome</keyword>
<dbReference type="PROSITE" id="PS00879">
    <property type="entry name" value="ODR_DC_2_2"/>
    <property type="match status" value="1"/>
</dbReference>
<comment type="cofactor">
    <cofactor evidence="1">
        <name>pyridoxal 5'-phosphate</name>
        <dbReference type="ChEBI" id="CHEBI:597326"/>
    </cofactor>
</comment>
<organism evidence="7 8">
    <name type="scientific">Falsiroseomonas oleicola</name>
    <dbReference type="NCBI Taxonomy" id="2801474"/>
    <lineage>
        <taxon>Bacteria</taxon>
        <taxon>Pseudomonadati</taxon>
        <taxon>Pseudomonadota</taxon>
        <taxon>Alphaproteobacteria</taxon>
        <taxon>Acetobacterales</taxon>
        <taxon>Roseomonadaceae</taxon>
        <taxon>Falsiroseomonas</taxon>
    </lineage>
</organism>
<proteinExistence type="inferred from homology"/>
<dbReference type="PANTHER" id="PTHR11482:SF6">
    <property type="entry name" value="ORNITHINE DECARBOXYLASE 1-RELATED"/>
    <property type="match status" value="1"/>
</dbReference>
<comment type="similarity">
    <text evidence="2">Belongs to the Orn/Lys/Arg decarboxylase class-II family.</text>
</comment>
<dbReference type="InterPro" id="IPR022643">
    <property type="entry name" value="De-COase2_C"/>
</dbReference>
<dbReference type="InterPro" id="IPR022644">
    <property type="entry name" value="De-COase2_N"/>
</dbReference>
<evidence type="ECO:0000256" key="4">
    <source>
        <dbReference type="ARBA" id="ARBA00023239"/>
    </source>
</evidence>
<feature type="domain" description="Orn/DAP/Arg decarboxylase 2 N-terminal" evidence="6">
    <location>
        <begin position="47"/>
        <end position="277"/>
    </location>
</feature>
<dbReference type="Pfam" id="PF00278">
    <property type="entry name" value="Orn_DAP_Arg_deC"/>
    <property type="match status" value="1"/>
</dbReference>
<dbReference type="PROSITE" id="PS00878">
    <property type="entry name" value="ODR_DC_2_1"/>
    <property type="match status" value="1"/>
</dbReference>
<dbReference type="CDD" id="cd00622">
    <property type="entry name" value="PLPDE_III_ODC"/>
    <property type="match status" value="1"/>
</dbReference>
<dbReference type="InterPro" id="IPR002433">
    <property type="entry name" value="Orn_de-COase"/>
</dbReference>
<dbReference type="InterPro" id="IPR022653">
    <property type="entry name" value="De-COase2_pyr-phos_BS"/>
</dbReference>
<gene>
    <name evidence="7" type="ORF">JJQ90_01530</name>
</gene>
<sequence>MTVLRFRGATAPLRRPAAPALPAHVAGVVAALRPEDPLHCLRPATISAAGATFEAAFPGTTMYAVKCNPDPTVLRALWAGGLRHFDCASAGEVRLVRGMFPEAVIHFMHPVKARGAIREAYATHGVRDFVLDSHAELAKILKETGGEGLNLIIRLGLPKGSAVYDLSGKFGAEPAEAVALLRAARPHAGKLGVSFHVGSQCLEPAAYARAIALAASVIREAGVAVEVLDVGGGFPVAYPDVVPPPLSAFMDSIATAFAEAALPGVELWAEPGRALVAGGASIVVQVQARRDGMLFINDGVYGALSDAGVPGFRFPAKLIRPGSASEAETVPFSFFGPTCDTADRMEGPFLLPADVAEGDWIEIGQLGAYGACLRTGFNGMDRAGVVEVADLPLLETPGYVQAVQAA</sequence>
<comment type="caution">
    <text evidence="7">The sequence shown here is derived from an EMBL/GenBank/DDBJ whole genome shotgun (WGS) entry which is preliminary data.</text>
</comment>
<dbReference type="Proteomes" id="UP000689967">
    <property type="component" value="Unassembled WGS sequence"/>
</dbReference>
<protein>
    <submittedName>
        <fullName evidence="7">Type III PLP-dependent enzyme</fullName>
    </submittedName>
</protein>
<evidence type="ECO:0000259" key="6">
    <source>
        <dbReference type="Pfam" id="PF02784"/>
    </source>
</evidence>
<dbReference type="PANTHER" id="PTHR11482">
    <property type="entry name" value="ARGININE/DIAMINOPIMELATE/ORNITHINE DECARBOXYLASE"/>
    <property type="match status" value="1"/>
</dbReference>
<name>A0ABS6H4Q3_9PROT</name>
<reference evidence="7 8" key="1">
    <citation type="submission" date="2021-01" db="EMBL/GenBank/DDBJ databases">
        <title>Roseomonas sp. nov, a bacterium isolated from an oil production mixture in Yumen Oilfield.</title>
        <authorList>
            <person name="Wu D."/>
        </authorList>
    </citation>
    <scope>NUCLEOTIDE SEQUENCE [LARGE SCALE GENOMIC DNA]</scope>
    <source>
        <strain evidence="7 8">ROY-5-3</strain>
    </source>
</reference>
<dbReference type="InterPro" id="IPR022657">
    <property type="entry name" value="De-COase2_CS"/>
</dbReference>
<evidence type="ECO:0000256" key="1">
    <source>
        <dbReference type="ARBA" id="ARBA00001933"/>
    </source>
</evidence>
<feature type="domain" description="Orn/DAP/Arg decarboxylase 2 C-terminal" evidence="5">
    <location>
        <begin position="282"/>
        <end position="367"/>
    </location>
</feature>
<dbReference type="RefSeq" id="WP_216872706.1">
    <property type="nucleotide sequence ID" value="NZ_JAERQM010000001.1"/>
</dbReference>
<evidence type="ECO:0000313" key="7">
    <source>
        <dbReference type="EMBL" id="MBU8542365.1"/>
    </source>
</evidence>
<evidence type="ECO:0000256" key="3">
    <source>
        <dbReference type="ARBA" id="ARBA00022898"/>
    </source>
</evidence>
<evidence type="ECO:0000313" key="8">
    <source>
        <dbReference type="Proteomes" id="UP000689967"/>
    </source>
</evidence>
<dbReference type="Pfam" id="PF02784">
    <property type="entry name" value="Orn_Arg_deC_N"/>
    <property type="match status" value="1"/>
</dbReference>
<keyword evidence="3" id="KW-0663">Pyridoxal phosphate</keyword>